<keyword evidence="2" id="KW-0436">Ligase</keyword>
<dbReference type="GO" id="GO:0016874">
    <property type="term" value="F:ligase activity"/>
    <property type="evidence" value="ECO:0007669"/>
    <property type="project" value="UniProtKB-KW"/>
</dbReference>
<dbReference type="eggNOG" id="ENOG502STXT">
    <property type="taxonomic scope" value="Eukaryota"/>
</dbReference>
<comment type="caution">
    <text evidence="2">The sequence shown here is derived from an EMBL/GenBank/DDBJ whole genome shotgun (WGS) entry which is preliminary data.</text>
</comment>
<dbReference type="HOGENOM" id="CLU_095402_1_0_1"/>
<protein>
    <submittedName>
        <fullName evidence="2">Alanine--tRNA ligase</fullName>
    </submittedName>
</protein>
<dbReference type="EMBL" id="JPOX01000021">
    <property type="protein sequence ID" value="KFX45973.1"/>
    <property type="molecule type" value="Genomic_DNA"/>
</dbReference>
<feature type="region of interest" description="Disordered" evidence="1">
    <location>
        <begin position="1"/>
        <end position="36"/>
    </location>
</feature>
<name>A0A093XL53_TALMA</name>
<reference evidence="2" key="2">
    <citation type="journal article" date="2014" name="PLoS Genet.">
        <title>Signature gene expression reveals novel clues to the molecular mechanisms of dimorphic transition in Penicillium marneffei.</title>
        <authorList>
            <person name="Yang E."/>
            <person name="Wang G."/>
            <person name="Cai J."/>
            <person name="Woo P.C."/>
            <person name="Lau S.K."/>
            <person name="Yuen K.-Y."/>
            <person name="Chow W.-N."/>
            <person name="Lin X."/>
        </authorList>
    </citation>
    <scope>NUCLEOTIDE SEQUENCE</scope>
    <source>
        <strain evidence="2">PM1</strain>
    </source>
</reference>
<feature type="compositionally biased region" description="Low complexity" evidence="1">
    <location>
        <begin position="20"/>
        <end position="36"/>
    </location>
</feature>
<evidence type="ECO:0000313" key="2">
    <source>
        <dbReference type="EMBL" id="KFX45973.1"/>
    </source>
</evidence>
<organism evidence="2">
    <name type="scientific">Talaromyces marneffei PM1</name>
    <dbReference type="NCBI Taxonomy" id="1077442"/>
    <lineage>
        <taxon>Eukaryota</taxon>
        <taxon>Fungi</taxon>
        <taxon>Dikarya</taxon>
        <taxon>Ascomycota</taxon>
        <taxon>Pezizomycotina</taxon>
        <taxon>Eurotiomycetes</taxon>
        <taxon>Eurotiomycetidae</taxon>
        <taxon>Eurotiales</taxon>
        <taxon>Trichocomaceae</taxon>
        <taxon>Talaromyces</taxon>
        <taxon>Talaromyces sect. Talaromyces</taxon>
    </lineage>
</organism>
<accession>A0A093XL53</accession>
<gene>
    <name evidence="2" type="ORF">GQ26_0211580</name>
</gene>
<dbReference type="AlphaFoldDB" id="A0A093XL53"/>
<sequence>MAERANSKVKLTSKKRDNNTTTTQTPDSSSSSSSSDLTESLQTFIDTITKDQNITIPTNSHKPHPDFLPILSHLSNTLFKLVSLTTGKPHPYCPDSVLRYHLLTSTQLDDIARHYHQIWPPVPETYRYPKPIAPWVGTEEEQTLDIERKRERIGQFIGLRRGAMELTSSSAGDGKTVVAAVEESQCLLLGQKHQLAGIDCDDDDDDEEEKKKDHLKVLCERIRIQMQSDWEEARERARRDEGYRYSGIVRLPRKA</sequence>
<evidence type="ECO:0000256" key="1">
    <source>
        <dbReference type="SAM" id="MobiDB-lite"/>
    </source>
</evidence>
<proteinExistence type="predicted"/>
<reference key="1">
    <citation type="journal article" date="2014" name="PLoS Genet.">
        <title>Signature Gene Expression Reveals Novel Clues to the Molecular Mechanisms of Dimorphic Transition in Penicillium marneffei.</title>
        <authorList>
            <person name="Yang E."/>
            <person name="Wang G."/>
            <person name="Cai J."/>
            <person name="Woo P.C."/>
            <person name="Lau S.K."/>
            <person name="Yuen K.-Y."/>
            <person name="Chow W.-N."/>
            <person name="Lin X."/>
        </authorList>
    </citation>
    <scope>NUCLEOTIDE SEQUENCE [LARGE SCALE GENOMIC DNA]</scope>
    <source>
        <strain>PM1</strain>
    </source>
</reference>